<sequence length="52" mass="6086">MRSRSRGRAALHCRAWPAGLFLHHHVDRQRDEGDDAHFQREHDDAAHVSLLF</sequence>
<dbReference type="EMBL" id="CP002039">
    <property type="protein sequence ID" value="ADJ64297.1"/>
    <property type="molecule type" value="Genomic_DNA"/>
</dbReference>
<evidence type="ECO:0000313" key="2">
    <source>
        <dbReference type="Proteomes" id="UP000000329"/>
    </source>
</evidence>
<evidence type="ECO:0000313" key="1">
    <source>
        <dbReference type="EMBL" id="ADJ64297.1"/>
    </source>
</evidence>
<dbReference type="Proteomes" id="UP000000329">
    <property type="component" value="Chromosome"/>
</dbReference>
<dbReference type="KEGG" id="hse:Hsero_2802"/>
<reference evidence="1 2" key="1">
    <citation type="submission" date="2010-04" db="EMBL/GenBank/DDBJ databases">
        <title>The genome of Herbaspirillum seropedicae SmR1, an endophytic, nitrogen-fixing, plant-growth promoting beta-Proteobacteria.</title>
        <authorList>
            <person name="Pedrosa F.O."/>
            <person name="Monteiro R.A."/>
            <person name="Wassem R."/>
            <person name="Cruz L.M."/>
            <person name="Ayub R.A."/>
            <person name="Colauto N.B."/>
            <person name="Fernandez M.A."/>
            <person name="Fungaro M.H.P."/>
            <person name="Grisard E.C."/>
            <person name="Hungria M."/>
            <person name="Madeira H.M.F."/>
            <person name="Nodari R.O."/>
            <person name="Osaku C.A."/>
            <person name="Petzl-Erler M.L."/>
            <person name="Terenzi H."/>
            <person name="Vieira L.G.E."/>
            <person name="Almeida M.I.M."/>
            <person name="Alves L.R."/>
            <person name="Arantes O.M.N."/>
            <person name="Balsanelli E."/>
            <person name="Barcellos F.G."/>
            <person name="Baura V.A."/>
            <person name="Binde D.R."/>
            <person name="Campo R.J."/>
            <person name="Chubatsu L.S."/>
            <person name="Chueire L.M.O."/>
            <person name="Ciferri R.R."/>
            <person name="Correa L.C."/>
            <person name="da Conceicao Silva J.L."/>
            <person name="Dabul A.N.G."/>
            <person name="Dambros B.P."/>
            <person name="Faoro H."/>
            <person name="Favetti A."/>
            <person name="Friedermann G."/>
            <person name="Furlaneto M.C."/>
            <person name="Gasques L.S."/>
            <person name="Gimenes C.C.T."/>
            <person name="Gioppo N.M.R."/>
            <person name="Glienke-Blanco C."/>
            <person name="Godoy L.P."/>
            <person name="Guerra M.P."/>
            <person name="Karp S."/>
            <person name="Kava-Cordeiro V."/>
            <person name="Margarido V.P."/>
            <person name="Mathioni S.M."/>
            <person name="Menck-Soares M.A."/>
            <person name="Murace N.K."/>
            <person name="Nicolas M.F."/>
            <person name="Oliveira C.E.C."/>
            <person name="Pagnan N.A.B."/>
            <person name="Pamphile J.A."/>
            <person name="Patussi E.V."/>
            <person name="Pereira L.F.P."/>
            <person name="Pereira-Ferrari L."/>
            <person name="Pinto F.G.S."/>
            <person name="Precoma C."/>
            <person name="Prioli A.J."/>
            <person name="Prioli S.M.A.P."/>
            <person name="Raittz R.T."/>
            <person name="Ramos H.J.O."/>
            <person name="Ribeiro E.M.S.F."/>
            <person name="Rigo L.U."/>
            <person name="Rocha C.L.M.S.C."/>
            <person name="Rocha S.N."/>
            <person name="Santos K."/>
            <person name="Satori D."/>
            <person name="Silva A.G."/>
            <person name="Simao R.C.G."/>
            <person name="Soares M.A.M."/>
            <person name="Souza E.M."/>
            <person name="Steffens M.B.R."/>
            <person name="Steindel M."/>
            <person name="Tadra-Sfeir M.Z."/>
            <person name="Takahashi E.K."/>
            <person name="Torres R.A."/>
            <person name="Valle J.S."/>
            <person name="Vernal J.I."/>
            <person name="Vilas-Boas L.A."/>
            <person name="Watanabe M.A.E."/>
            <person name="Weiss V.A."/>
            <person name="Yates M.A."/>
            <person name="Souza E.M."/>
        </authorList>
    </citation>
    <scope>NUCLEOTIDE SEQUENCE [LARGE SCALE GENOMIC DNA]</scope>
    <source>
        <strain evidence="1 2">SmR1</strain>
    </source>
</reference>
<dbReference type="AlphaFoldDB" id="D8IYW2"/>
<dbReference type="STRING" id="757424.Hsero_2802"/>
<organism evidence="1 2">
    <name type="scientific">Herbaspirillum seropedicae (strain SmR1)</name>
    <dbReference type="NCBI Taxonomy" id="757424"/>
    <lineage>
        <taxon>Bacteria</taxon>
        <taxon>Pseudomonadati</taxon>
        <taxon>Pseudomonadota</taxon>
        <taxon>Betaproteobacteria</taxon>
        <taxon>Burkholderiales</taxon>
        <taxon>Oxalobacteraceae</taxon>
        <taxon>Herbaspirillum</taxon>
    </lineage>
</organism>
<proteinExistence type="predicted"/>
<name>D8IYW2_HERSS</name>
<accession>D8IYW2</accession>
<gene>
    <name evidence="1" type="ordered locus">Hsero_2802</name>
</gene>
<dbReference type="HOGENOM" id="CLU_3080624_0_0_4"/>
<protein>
    <submittedName>
        <fullName evidence="1">Uncharacterized protein</fullName>
    </submittedName>
</protein>
<keyword evidence="2" id="KW-1185">Reference proteome</keyword>